<keyword evidence="2" id="KW-1185">Reference proteome</keyword>
<sequence length="164" mass="18986">VSCHTTLSLELLSNYVSEKFRKVYLANGKSLNIVGRGQLDDGDITPLLEMNIGRSWQQFLFVASKAWAYEGERNETYNLKRFWDDQNKKIIRSRIVTFNENMFYKDKIAESINAQLEQVSLEDISESDGRQNIKVEPESEPKHIVESKTPEIMIRRSNRTTVAP</sequence>
<evidence type="ECO:0000313" key="2">
    <source>
        <dbReference type="Proteomes" id="UP001374535"/>
    </source>
</evidence>
<dbReference type="AlphaFoldDB" id="A0AAQ3N143"/>
<evidence type="ECO:0000313" key="1">
    <source>
        <dbReference type="EMBL" id="WVZ00688.1"/>
    </source>
</evidence>
<name>A0AAQ3N143_VIGMU</name>
<gene>
    <name evidence="1" type="ORF">V8G54_026757</name>
</gene>
<protein>
    <submittedName>
        <fullName evidence="1">Uncharacterized protein</fullName>
    </submittedName>
</protein>
<reference evidence="1 2" key="1">
    <citation type="journal article" date="2023" name="Life. Sci Alliance">
        <title>Evolutionary insights into 3D genome organization and epigenetic landscape of Vigna mungo.</title>
        <authorList>
            <person name="Junaid A."/>
            <person name="Singh B."/>
            <person name="Bhatia S."/>
        </authorList>
    </citation>
    <scope>NUCLEOTIDE SEQUENCE [LARGE SCALE GENOMIC DNA]</scope>
    <source>
        <strain evidence="1">Urdbean</strain>
    </source>
</reference>
<organism evidence="1 2">
    <name type="scientific">Vigna mungo</name>
    <name type="common">Black gram</name>
    <name type="synonym">Phaseolus mungo</name>
    <dbReference type="NCBI Taxonomy" id="3915"/>
    <lineage>
        <taxon>Eukaryota</taxon>
        <taxon>Viridiplantae</taxon>
        <taxon>Streptophyta</taxon>
        <taxon>Embryophyta</taxon>
        <taxon>Tracheophyta</taxon>
        <taxon>Spermatophyta</taxon>
        <taxon>Magnoliopsida</taxon>
        <taxon>eudicotyledons</taxon>
        <taxon>Gunneridae</taxon>
        <taxon>Pentapetalae</taxon>
        <taxon>rosids</taxon>
        <taxon>fabids</taxon>
        <taxon>Fabales</taxon>
        <taxon>Fabaceae</taxon>
        <taxon>Papilionoideae</taxon>
        <taxon>50 kb inversion clade</taxon>
        <taxon>NPAAA clade</taxon>
        <taxon>indigoferoid/millettioid clade</taxon>
        <taxon>Phaseoleae</taxon>
        <taxon>Vigna</taxon>
    </lineage>
</organism>
<dbReference type="EMBL" id="CP144693">
    <property type="protein sequence ID" value="WVZ00688.1"/>
    <property type="molecule type" value="Genomic_DNA"/>
</dbReference>
<accession>A0AAQ3N143</accession>
<feature type="non-terminal residue" evidence="1">
    <location>
        <position position="1"/>
    </location>
</feature>
<dbReference type="Proteomes" id="UP001374535">
    <property type="component" value="Chromosome 8"/>
</dbReference>
<proteinExistence type="predicted"/>